<keyword evidence="3" id="KW-1185">Reference proteome</keyword>
<protein>
    <submittedName>
        <fullName evidence="2">Pteridine-dependent deoxygenase like protein</fullName>
    </submittedName>
</protein>
<dbReference type="Proteomes" id="UP001156641">
    <property type="component" value="Unassembled WGS sequence"/>
</dbReference>
<dbReference type="Pfam" id="PF21168">
    <property type="entry name" value="FkbO_Hyg5-like_N"/>
    <property type="match status" value="1"/>
</dbReference>
<name>A0ABQ6A111_9PROT</name>
<feature type="domain" description="Chorismatase FkbO/Hyg5-like N-terminal" evidence="1">
    <location>
        <begin position="3"/>
        <end position="124"/>
    </location>
</feature>
<accession>A0ABQ6A111</accession>
<reference evidence="3" key="1">
    <citation type="journal article" date="2019" name="Int. J. Syst. Evol. Microbiol.">
        <title>The Global Catalogue of Microorganisms (GCM) 10K type strain sequencing project: providing services to taxonomists for standard genome sequencing and annotation.</title>
        <authorList>
            <consortium name="The Broad Institute Genomics Platform"/>
            <consortium name="The Broad Institute Genome Sequencing Center for Infectious Disease"/>
            <person name="Wu L."/>
            <person name="Ma J."/>
        </authorList>
    </citation>
    <scope>NUCLEOTIDE SEQUENCE [LARGE SCALE GENOMIC DNA]</scope>
    <source>
        <strain evidence="3">NBRC 112502</strain>
    </source>
</reference>
<gene>
    <name evidence="2" type="primary">rapK</name>
    <name evidence="2" type="ORF">GCM10010909_08080</name>
</gene>
<sequence>MFEIWTAASPCRPCQVGPVIGACSDDLAFGAIKLDETGKASLEAAVEAAYLNIFDFMQDIGFQTPIRFWNYLTSITDHDQGLERYRRFNIGRHRAFSARLRQQVPPVASGVGGHQGAPVIYFLAAREPAMTIENPRQVSAYAYPPIYGPCSPSFSRASIYARASAESLFISGTASIVGHETRHRGDLPGQIAETAANLRALIGAAAQAATAPLSGRWSVKIYVQDPGDCAAVEPAVDAVFGADAERLYLRGDICRSDLLMEIEAFRRSA</sequence>
<dbReference type="InterPro" id="IPR035959">
    <property type="entry name" value="RutC-like_sf"/>
</dbReference>
<evidence type="ECO:0000313" key="2">
    <source>
        <dbReference type="EMBL" id="GLR66130.1"/>
    </source>
</evidence>
<dbReference type="InterPro" id="IPR049368">
    <property type="entry name" value="FkbO_Hyg5-like_N"/>
</dbReference>
<dbReference type="Gene3D" id="3.30.1330.40">
    <property type="entry name" value="RutC-like"/>
    <property type="match status" value="1"/>
</dbReference>
<organism evidence="2 3">
    <name type="scientific">Acidocella aquatica</name>
    <dbReference type="NCBI Taxonomy" id="1922313"/>
    <lineage>
        <taxon>Bacteria</taxon>
        <taxon>Pseudomonadati</taxon>
        <taxon>Pseudomonadota</taxon>
        <taxon>Alphaproteobacteria</taxon>
        <taxon>Acetobacterales</taxon>
        <taxon>Acidocellaceae</taxon>
        <taxon>Acidocella</taxon>
    </lineage>
</organism>
<comment type="caution">
    <text evidence="2">The sequence shown here is derived from an EMBL/GenBank/DDBJ whole genome shotgun (WGS) entry which is preliminary data.</text>
</comment>
<dbReference type="EMBL" id="BSOS01000009">
    <property type="protein sequence ID" value="GLR66130.1"/>
    <property type="molecule type" value="Genomic_DNA"/>
</dbReference>
<evidence type="ECO:0000313" key="3">
    <source>
        <dbReference type="Proteomes" id="UP001156641"/>
    </source>
</evidence>
<proteinExistence type="predicted"/>
<evidence type="ECO:0000259" key="1">
    <source>
        <dbReference type="Pfam" id="PF21168"/>
    </source>
</evidence>
<dbReference type="SUPFAM" id="SSF55298">
    <property type="entry name" value="YjgF-like"/>
    <property type="match status" value="1"/>
</dbReference>